<evidence type="ECO:0000256" key="2">
    <source>
        <dbReference type="ARBA" id="ARBA00005313"/>
    </source>
</evidence>
<dbReference type="EMBL" id="BC157436">
    <property type="protein sequence ID" value="AAI57437.1"/>
    <property type="molecule type" value="mRNA"/>
</dbReference>
<reference evidence="11" key="3">
    <citation type="submission" date="2025-04" db="UniProtKB">
        <authorList>
            <consortium name="RefSeq"/>
        </authorList>
    </citation>
    <scope>IDENTIFICATION</scope>
</reference>
<keyword evidence="5" id="KW-0234">DNA repair</keyword>
<keyword evidence="3" id="KW-0227">DNA damage</keyword>
<sequence length="416" mass="46235">MKGHEMSSASELSDSEDLPSVPFLARRRDVLVLSSDSEGEGGSKLLAPPQRTFGGTKSRVPQPRPRVQNPRVQNPRVPLAPPQAKKGKKNQETVTVLIDPGVLQDGCGGQVLSALQTQETPCVIQAQTIPRSITWSRSSADSNGEGIGQEEAEVLILLPGEEFVTMVHNWKKEPLGGNSKETLHNFVARVTASKSWKVPTLVVMEMEKYFSGGKKLSRKKQKEPTGGGVPGNGKKRLNKQKESSETPPTLGRVEVEEALMDFQLHTGTHLWFLETWKEFADFVCQFSKAVAEAPTKRQRDISSFSFYLDGEWAGGVRVERCGKGHLEVWRRQIQQFNRISVDIANAVVAAYPSPQLLVKAYRCCRTEEERQNLLSDILVRRGEGVTSTSRRVGPEVSKRIYLQITSKEPELSLEFT</sequence>
<evidence type="ECO:0000256" key="7">
    <source>
        <dbReference type="SAM" id="MobiDB-lite"/>
    </source>
</evidence>
<dbReference type="CTD" id="100137639"/>
<dbReference type="Gene3D" id="4.10.800.30">
    <property type="entry name" value="ERCC4, Mus81-Eme1 complex, nuclease domain, subdomain 2"/>
    <property type="match status" value="1"/>
</dbReference>
<reference evidence="9" key="2">
    <citation type="submission" date="2007-12" db="EMBL/GenBank/DDBJ databases">
        <authorList>
            <consortium name="NIH - Xenopus Gene Collection (XGC) project"/>
        </authorList>
    </citation>
    <scope>NUCLEOTIDE SEQUENCE [LARGE SCALE MRNA]</scope>
    <source>
        <tissue evidence="9">Ovary</tissue>
    </source>
</reference>
<dbReference type="Pfam" id="PF21292">
    <property type="entry name" value="EME1-MUS81_C"/>
    <property type="match status" value="1"/>
</dbReference>
<dbReference type="KEGG" id="xla:100137639"/>
<reference evidence="11" key="1">
    <citation type="journal article" date="2002" name="Dev. Dyn.">
        <title>Genetic and genomic tools for Xenopus research: The NIH Xenopus initiative.</title>
        <authorList>
            <person name="Klein S.L."/>
            <person name="Strausberg R.L."/>
            <person name="Wagner L."/>
            <person name="Pontius J."/>
            <person name="Clifton S.W."/>
            <person name="Richardson P."/>
        </authorList>
    </citation>
    <scope>NUCLEOTIDE SEQUENCE</scope>
</reference>
<dbReference type="Pfam" id="PF02732">
    <property type="entry name" value="ERCC4"/>
    <property type="match status" value="1"/>
</dbReference>
<dbReference type="Gene3D" id="3.40.1620.30">
    <property type="entry name" value="ERCC4, Mus81-Eme1 complex, nuclease domain, subdomain 1"/>
    <property type="match status" value="1"/>
</dbReference>
<dbReference type="GO" id="GO:0003677">
    <property type="term" value="F:DNA binding"/>
    <property type="evidence" value="ECO:0007669"/>
    <property type="project" value="InterPro"/>
</dbReference>
<dbReference type="GeneID" id="100137639"/>
<dbReference type="InterPro" id="IPR042530">
    <property type="entry name" value="EME1/EME2_C"/>
</dbReference>
<dbReference type="Gene3D" id="1.10.150.670">
    <property type="entry name" value="Crossover junction endonuclease EME1, DNA-binding domain"/>
    <property type="match status" value="1"/>
</dbReference>
<dbReference type="Xenbase" id="XB-GENE-5724985">
    <property type="gene designation" value="eme1.L"/>
</dbReference>
<dbReference type="GO" id="GO:0031297">
    <property type="term" value="P:replication fork processing"/>
    <property type="evidence" value="ECO:0000318"/>
    <property type="project" value="GO_Central"/>
</dbReference>
<feature type="compositionally biased region" description="Low complexity" evidence="7">
    <location>
        <begin position="59"/>
        <end position="77"/>
    </location>
</feature>
<dbReference type="InterPro" id="IPR006166">
    <property type="entry name" value="ERCC4_domain"/>
</dbReference>
<comment type="similarity">
    <text evidence="2">Belongs to the EME1/MMS4 family.</text>
</comment>
<dbReference type="Bgee" id="100137639">
    <property type="expression patterns" value="Expressed in oocyte and 19 other cell types or tissues"/>
</dbReference>
<evidence type="ECO:0000313" key="10">
    <source>
        <dbReference type="Proteomes" id="UP000186698"/>
    </source>
</evidence>
<dbReference type="AGR" id="Xenbase:XB-GENE-5724985"/>
<dbReference type="FunFam" id="1.10.150.670:FF:000002">
    <property type="entry name" value="Crossover junction endonuclease EME1"/>
    <property type="match status" value="1"/>
</dbReference>
<evidence type="ECO:0000256" key="1">
    <source>
        <dbReference type="ARBA" id="ARBA00004123"/>
    </source>
</evidence>
<dbReference type="GO" id="GO:0000712">
    <property type="term" value="P:resolution of meiotic recombination intermediates"/>
    <property type="evidence" value="ECO:0000318"/>
    <property type="project" value="GO_Central"/>
</dbReference>
<feature type="region of interest" description="Disordered" evidence="7">
    <location>
        <begin position="214"/>
        <end position="250"/>
    </location>
</feature>
<gene>
    <name evidence="11 12" type="primary">eme1.L</name>
    <name evidence="11" type="synonym">eme1</name>
    <name evidence="9" type="synonym">LOC100137639</name>
</gene>
<name>A9ULX4_XENLA</name>
<dbReference type="SMART" id="SM00891">
    <property type="entry name" value="ERCC4"/>
    <property type="match status" value="1"/>
</dbReference>
<dbReference type="GO" id="GO:0005634">
    <property type="term" value="C:nucleus"/>
    <property type="evidence" value="ECO:0007669"/>
    <property type="project" value="UniProtKB-SubCell"/>
</dbReference>
<dbReference type="InterPro" id="IPR043087">
    <property type="entry name" value="Eme1_nucdom_sub2"/>
</dbReference>
<accession>A9ULX4</accession>
<evidence type="ECO:0000259" key="8">
    <source>
        <dbReference type="SMART" id="SM00891"/>
    </source>
</evidence>
<dbReference type="GO" id="GO:0008821">
    <property type="term" value="F:crossover junction DNA endonuclease activity"/>
    <property type="evidence" value="ECO:0007669"/>
    <property type="project" value="TreeGrafter"/>
</dbReference>
<keyword evidence="11" id="KW-0378">Hydrolase</keyword>
<protein>
    <submittedName>
        <fullName evidence="11">Essential meiotic structure-specific endonuclease 1 L homeolog</fullName>
    </submittedName>
    <submittedName>
        <fullName evidence="9">LOC100137639 protein</fullName>
    </submittedName>
</protein>
<keyword evidence="11" id="KW-0255">Endonuclease</keyword>
<comment type="subcellular location">
    <subcellularLocation>
        <location evidence="1">Nucleus</location>
    </subcellularLocation>
</comment>
<dbReference type="OrthoDB" id="343092at2759"/>
<proteinExistence type="evidence at transcript level"/>
<dbReference type="Proteomes" id="UP000186698">
    <property type="component" value="Chromosome 9_10L"/>
</dbReference>
<keyword evidence="4" id="KW-0233">DNA recombination</keyword>
<evidence type="ECO:0000256" key="4">
    <source>
        <dbReference type="ARBA" id="ARBA00023172"/>
    </source>
</evidence>
<keyword evidence="6" id="KW-0539">Nucleus</keyword>
<dbReference type="FunFam" id="3.40.1620.30:FF:000001">
    <property type="entry name" value="Essential meiotic structure-specific endonuclease 1"/>
    <property type="match status" value="1"/>
</dbReference>
<evidence type="ECO:0000313" key="11">
    <source>
        <dbReference type="RefSeq" id="NP_001108260.1"/>
    </source>
</evidence>
<keyword evidence="10" id="KW-1185">Reference proteome</keyword>
<dbReference type="RefSeq" id="NP_001108260.1">
    <property type="nucleotide sequence ID" value="NM_001114788.1"/>
</dbReference>
<dbReference type="InterPro" id="IPR043086">
    <property type="entry name" value="EME1_nucdom_sub1"/>
</dbReference>
<evidence type="ECO:0000313" key="9">
    <source>
        <dbReference type="EMBL" id="AAI57437.1"/>
    </source>
</evidence>
<dbReference type="PANTHER" id="PTHR21077">
    <property type="entry name" value="EME1 PROTEIN"/>
    <property type="match status" value="1"/>
</dbReference>
<dbReference type="AlphaFoldDB" id="A9ULX4"/>
<feature type="domain" description="ERCC4" evidence="8">
    <location>
        <begin position="95"/>
        <end position="362"/>
    </location>
</feature>
<evidence type="ECO:0000256" key="3">
    <source>
        <dbReference type="ARBA" id="ARBA00022763"/>
    </source>
</evidence>
<evidence type="ECO:0000313" key="12">
    <source>
        <dbReference type="Xenbase" id="XB-GENE-5724985"/>
    </source>
</evidence>
<feature type="region of interest" description="Disordered" evidence="7">
    <location>
        <begin position="1"/>
        <end position="91"/>
    </location>
</feature>
<organism evidence="9">
    <name type="scientific">Xenopus laevis</name>
    <name type="common">African clawed frog</name>
    <dbReference type="NCBI Taxonomy" id="8355"/>
    <lineage>
        <taxon>Eukaryota</taxon>
        <taxon>Metazoa</taxon>
        <taxon>Chordata</taxon>
        <taxon>Craniata</taxon>
        <taxon>Vertebrata</taxon>
        <taxon>Euteleostomi</taxon>
        <taxon>Amphibia</taxon>
        <taxon>Batrachia</taxon>
        <taxon>Anura</taxon>
        <taxon>Pipoidea</taxon>
        <taxon>Pipidae</taxon>
        <taxon>Xenopodinae</taxon>
        <taxon>Xenopus</taxon>
        <taxon>Xenopus</taxon>
    </lineage>
</organism>
<dbReference type="GO" id="GO:0031573">
    <property type="term" value="P:mitotic intra-S DNA damage checkpoint signaling"/>
    <property type="evidence" value="ECO:0000318"/>
    <property type="project" value="GO_Central"/>
</dbReference>
<dbReference type="PANTHER" id="PTHR21077:SF7">
    <property type="entry name" value="CROSSOVER JUNCTION ENDONUCLEASE EME1"/>
    <property type="match status" value="1"/>
</dbReference>
<evidence type="ECO:0000256" key="5">
    <source>
        <dbReference type="ARBA" id="ARBA00023204"/>
    </source>
</evidence>
<dbReference type="GO" id="GO:0006302">
    <property type="term" value="P:double-strand break repair"/>
    <property type="evidence" value="ECO:0000318"/>
    <property type="project" value="GO_Central"/>
</dbReference>
<dbReference type="InterPro" id="IPR033310">
    <property type="entry name" value="Mms4/EME1/EME2"/>
</dbReference>
<keyword evidence="11" id="KW-0540">Nuclease</keyword>
<dbReference type="GO" id="GO:0048476">
    <property type="term" value="C:Holliday junction resolvase complex"/>
    <property type="evidence" value="ECO:0000318"/>
    <property type="project" value="GO_Central"/>
</dbReference>
<evidence type="ECO:0000256" key="6">
    <source>
        <dbReference type="ARBA" id="ARBA00023242"/>
    </source>
</evidence>